<keyword evidence="3" id="KW-1185">Reference proteome</keyword>
<gene>
    <name evidence="2" type="ORF">FHX71_005131</name>
</gene>
<evidence type="ECO:0008006" key="4">
    <source>
        <dbReference type="Google" id="ProtNLM"/>
    </source>
</evidence>
<proteinExistence type="predicted"/>
<dbReference type="EMBL" id="JACGWV010000003">
    <property type="protein sequence ID" value="MBA8811124.1"/>
    <property type="molecule type" value="Genomic_DNA"/>
</dbReference>
<name>A0A7W3PH05_9MICO</name>
<feature type="signal peptide" evidence="1">
    <location>
        <begin position="1"/>
        <end position="25"/>
    </location>
</feature>
<dbReference type="RefSeq" id="WP_182620306.1">
    <property type="nucleotide sequence ID" value="NZ_BAAATF010000009.1"/>
</dbReference>
<comment type="caution">
    <text evidence="2">The sequence shown here is derived from an EMBL/GenBank/DDBJ whole genome shotgun (WGS) entry which is preliminary data.</text>
</comment>
<evidence type="ECO:0000313" key="3">
    <source>
        <dbReference type="Proteomes" id="UP000540568"/>
    </source>
</evidence>
<protein>
    <recommendedName>
        <fullName evidence="4">Ig-like domain-containing protein</fullName>
    </recommendedName>
</protein>
<organism evidence="2 3">
    <name type="scientific">Promicromonospora sukumoe</name>
    <dbReference type="NCBI Taxonomy" id="88382"/>
    <lineage>
        <taxon>Bacteria</taxon>
        <taxon>Bacillati</taxon>
        <taxon>Actinomycetota</taxon>
        <taxon>Actinomycetes</taxon>
        <taxon>Micrococcales</taxon>
        <taxon>Promicromonosporaceae</taxon>
        <taxon>Promicromonospora</taxon>
    </lineage>
</organism>
<reference evidence="2 3" key="1">
    <citation type="submission" date="2020-07" db="EMBL/GenBank/DDBJ databases">
        <title>Sequencing the genomes of 1000 actinobacteria strains.</title>
        <authorList>
            <person name="Klenk H.-P."/>
        </authorList>
    </citation>
    <scope>NUCLEOTIDE SEQUENCE [LARGE SCALE GENOMIC DNA]</scope>
    <source>
        <strain evidence="2 3">DSM 44121</strain>
    </source>
</reference>
<dbReference type="AlphaFoldDB" id="A0A7W3PH05"/>
<sequence>MRRSLIAGATAVGLVLTVLVSPAAAAGTARPTPAVECDGTAASEAEAVALAGVCAEDVDVLDAGGEDTGLVAEPGGTMRFEASAQDPYLSTRAAAHTALSSTAPADFGWSGTQWVGYCDPAEYADGCDEAGVQRLAWQFDGLSVLRDLAPGDITSAELVLQGSNAWMDDVDCTPNRLDLYDIPRISAGTGWSSTAGWTQDRHAGQIAFYWPACTEKPAYTGYFDFDATQLAVNAVKGDRSSVTVGVRATDETCMTCGWNSFKPTATLIVRFNRPPLAPTDLGVGTQGFSYPCTGDQVLRTTTPYLTANIVDPDPYQGGLPDEPQTAPVTATFRVARADAPEVTVWEGTEGFASRLRHRVTVPSDVLTSGDYVWSVFATDGSGLVGPSASCEFSIDIEAPEAPVVQPLLGGTAVYLENAERGGVGVMGSFLLTSPSSDVVTYRYGLMTSPRTEVVATKNTVINVTPTSPGPVSLTVEALDKAGNRSGQTTYRLDVASGVADPTPPAITVSGPTSYTFGDVPTASVTLSEDAVTPYGTVTVRSGSATVGSATFDERTEELELDAAALGSGTKTLTFTYRAYPEAPAWSTQRTITITPLAFSALRSPSISGTPQVGRTLTALRGPWTPSPSRTTYQWRVDGKAVSGATGSTWKVTSSAKGKKVTVAITGSKTGYSTKTLVSPSTAAVKAGVFSAPTPKITGTSKVGAKLAVVRGTWTPQPTTVKYQWKVAGKVVKGATGSTFKVPSSAKGKRVSVVVTGSRAGYTTKAVSKSMTTLIR</sequence>
<keyword evidence="1" id="KW-0732">Signal</keyword>
<dbReference type="Gene3D" id="2.60.40.2700">
    <property type="match status" value="2"/>
</dbReference>
<evidence type="ECO:0000256" key="1">
    <source>
        <dbReference type="SAM" id="SignalP"/>
    </source>
</evidence>
<accession>A0A7W3PH05</accession>
<dbReference type="Proteomes" id="UP000540568">
    <property type="component" value="Unassembled WGS sequence"/>
</dbReference>
<evidence type="ECO:0000313" key="2">
    <source>
        <dbReference type="EMBL" id="MBA8811124.1"/>
    </source>
</evidence>
<feature type="chain" id="PRO_5031514289" description="Ig-like domain-containing protein" evidence="1">
    <location>
        <begin position="26"/>
        <end position="775"/>
    </location>
</feature>